<feature type="signal peptide" evidence="1">
    <location>
        <begin position="1"/>
        <end position="21"/>
    </location>
</feature>
<evidence type="ECO:0000256" key="1">
    <source>
        <dbReference type="SAM" id="SignalP"/>
    </source>
</evidence>
<protein>
    <submittedName>
        <fullName evidence="2">Putative secreted protein</fullName>
    </submittedName>
</protein>
<keyword evidence="1" id="KW-0732">Signal</keyword>
<name>A0A2M4D921_ANODA</name>
<evidence type="ECO:0000313" key="2">
    <source>
        <dbReference type="EMBL" id="MBW74055.1"/>
    </source>
</evidence>
<dbReference type="EMBL" id="GGFL01009877">
    <property type="protein sequence ID" value="MBW74055.1"/>
    <property type="molecule type" value="Transcribed_RNA"/>
</dbReference>
<reference evidence="2" key="1">
    <citation type="submission" date="2018-01" db="EMBL/GenBank/DDBJ databases">
        <title>An insight into the sialome of Amazonian anophelines.</title>
        <authorList>
            <person name="Ribeiro J.M."/>
            <person name="Scarpassa V."/>
            <person name="Calvo E."/>
        </authorList>
    </citation>
    <scope>NUCLEOTIDE SEQUENCE</scope>
</reference>
<sequence>MLMFALVAIYYLLFVFKTGKPYRVQINRCVLSNLLLNLTLKSANFTLEEKMVHPESMETRSILRNGFII</sequence>
<feature type="chain" id="PRO_5014876102" evidence="1">
    <location>
        <begin position="22"/>
        <end position="69"/>
    </location>
</feature>
<proteinExistence type="predicted"/>
<dbReference type="AlphaFoldDB" id="A0A2M4D921"/>
<accession>A0A2M4D921</accession>
<organism evidence="2">
    <name type="scientific">Anopheles darlingi</name>
    <name type="common">Mosquito</name>
    <dbReference type="NCBI Taxonomy" id="43151"/>
    <lineage>
        <taxon>Eukaryota</taxon>
        <taxon>Metazoa</taxon>
        <taxon>Ecdysozoa</taxon>
        <taxon>Arthropoda</taxon>
        <taxon>Hexapoda</taxon>
        <taxon>Insecta</taxon>
        <taxon>Pterygota</taxon>
        <taxon>Neoptera</taxon>
        <taxon>Endopterygota</taxon>
        <taxon>Diptera</taxon>
        <taxon>Nematocera</taxon>
        <taxon>Culicoidea</taxon>
        <taxon>Culicidae</taxon>
        <taxon>Anophelinae</taxon>
        <taxon>Anopheles</taxon>
    </lineage>
</organism>